<evidence type="ECO:0000256" key="4">
    <source>
        <dbReference type="ARBA" id="ARBA00022989"/>
    </source>
</evidence>
<protein>
    <recommendedName>
        <fullName evidence="10">Proline-rich transmembrane protein 1</fullName>
    </recommendedName>
</protein>
<dbReference type="PANTHER" id="PTHR14948:SF25">
    <property type="entry name" value="DUF4190 DOMAIN-CONTAINING PROTEIN"/>
    <property type="match status" value="1"/>
</dbReference>
<name>A0AAU9XDE8_9CNID</name>
<dbReference type="GO" id="GO:0016020">
    <property type="term" value="C:membrane"/>
    <property type="evidence" value="ECO:0007669"/>
    <property type="project" value="UniProtKB-SubCell"/>
</dbReference>
<evidence type="ECO:0008006" key="10">
    <source>
        <dbReference type="Google" id="ProtNLM"/>
    </source>
</evidence>
<evidence type="ECO:0000256" key="2">
    <source>
        <dbReference type="ARBA" id="ARBA00006843"/>
    </source>
</evidence>
<evidence type="ECO:0000313" key="8">
    <source>
        <dbReference type="EMBL" id="CAH3144272.1"/>
    </source>
</evidence>
<proteinExistence type="inferred from homology"/>
<evidence type="ECO:0000256" key="6">
    <source>
        <dbReference type="SAM" id="MobiDB-lite"/>
    </source>
</evidence>
<evidence type="ECO:0000256" key="7">
    <source>
        <dbReference type="SAM" id="Phobius"/>
    </source>
</evidence>
<keyword evidence="5 7" id="KW-0472">Membrane</keyword>
<accession>A0AAU9XDE8</accession>
<keyword evidence="3 7" id="KW-0812">Transmembrane</keyword>
<feature type="transmembrane region" description="Helical" evidence="7">
    <location>
        <begin position="134"/>
        <end position="153"/>
    </location>
</feature>
<feature type="region of interest" description="Disordered" evidence="6">
    <location>
        <begin position="1"/>
        <end position="78"/>
    </location>
</feature>
<comment type="subcellular location">
    <subcellularLocation>
        <location evidence="1">Membrane</location>
    </subcellularLocation>
</comment>
<comment type="caution">
    <text evidence="8">The sequence shown here is derived from an EMBL/GenBank/DDBJ whole genome shotgun (WGS) entry which is preliminary data.</text>
</comment>
<keyword evidence="9" id="KW-1185">Reference proteome</keyword>
<evidence type="ECO:0000313" key="9">
    <source>
        <dbReference type="Proteomes" id="UP001159428"/>
    </source>
</evidence>
<evidence type="ECO:0000256" key="3">
    <source>
        <dbReference type="ARBA" id="ARBA00022692"/>
    </source>
</evidence>
<dbReference type="AlphaFoldDB" id="A0AAU9XDE8"/>
<keyword evidence="4 7" id="KW-1133">Transmembrane helix</keyword>
<evidence type="ECO:0000256" key="1">
    <source>
        <dbReference type="ARBA" id="ARBA00004370"/>
    </source>
</evidence>
<organism evidence="8 9">
    <name type="scientific">Pocillopora meandrina</name>
    <dbReference type="NCBI Taxonomy" id="46732"/>
    <lineage>
        <taxon>Eukaryota</taxon>
        <taxon>Metazoa</taxon>
        <taxon>Cnidaria</taxon>
        <taxon>Anthozoa</taxon>
        <taxon>Hexacorallia</taxon>
        <taxon>Scleractinia</taxon>
        <taxon>Astrocoeniina</taxon>
        <taxon>Pocilloporidae</taxon>
        <taxon>Pocillopora</taxon>
    </lineage>
</organism>
<dbReference type="EMBL" id="CALNXJ010000039">
    <property type="protein sequence ID" value="CAH3144272.1"/>
    <property type="molecule type" value="Genomic_DNA"/>
</dbReference>
<evidence type="ECO:0000256" key="5">
    <source>
        <dbReference type="ARBA" id="ARBA00023136"/>
    </source>
</evidence>
<dbReference type="PANTHER" id="PTHR14948">
    <property type="entry name" value="NG5"/>
    <property type="match status" value="1"/>
</dbReference>
<sequence>MEPNTPNDNGLAPPPYAPPPYSGDASAQPQYPPPGQGYGWQQPPPPTAYPGPPQPYAGVPPEKTGHQTQPPCYHAQFPPGQPGYTVQPGYYPSYQQGYVPPITTQQTNSVTVVQGGVGPSVILAPQLAPPDYCFLAWFACLFCFCPTGICAILKSNETRDAIIRGDFATANMLSMEARKLANLSIGIGITLFVVGMIVRFVAFTATS</sequence>
<comment type="similarity">
    <text evidence="2">Belongs to the CD225/Dispanin family.</text>
</comment>
<feature type="compositionally biased region" description="Pro residues" evidence="6">
    <location>
        <begin position="12"/>
        <end position="21"/>
    </location>
</feature>
<reference evidence="8 9" key="1">
    <citation type="submission" date="2022-05" db="EMBL/GenBank/DDBJ databases">
        <authorList>
            <consortium name="Genoscope - CEA"/>
            <person name="William W."/>
        </authorList>
    </citation>
    <scope>NUCLEOTIDE SEQUENCE [LARGE SCALE GENOMIC DNA]</scope>
</reference>
<feature type="transmembrane region" description="Helical" evidence="7">
    <location>
        <begin position="180"/>
        <end position="202"/>
    </location>
</feature>
<feature type="compositionally biased region" description="Pro residues" evidence="6">
    <location>
        <begin position="42"/>
        <end position="55"/>
    </location>
</feature>
<dbReference type="Proteomes" id="UP001159428">
    <property type="component" value="Unassembled WGS sequence"/>
</dbReference>
<dbReference type="InterPro" id="IPR007593">
    <property type="entry name" value="CD225/Dispanin_fam"/>
</dbReference>
<dbReference type="InterPro" id="IPR051423">
    <property type="entry name" value="CD225/Dispanin"/>
</dbReference>
<dbReference type="Pfam" id="PF04505">
    <property type="entry name" value="CD225"/>
    <property type="match status" value="1"/>
</dbReference>
<gene>
    <name evidence="8" type="ORF">PMEA_00020954</name>
</gene>